<feature type="active site" description="Tele-phosphohistidine intermediate" evidence="1">
    <location>
        <position position="9"/>
    </location>
</feature>
<dbReference type="SMART" id="SM00855">
    <property type="entry name" value="PGAM"/>
    <property type="match status" value="1"/>
</dbReference>
<dbReference type="GO" id="GO:0070297">
    <property type="term" value="P:regulation of phosphorelay signal transduction system"/>
    <property type="evidence" value="ECO:0007669"/>
    <property type="project" value="TreeGrafter"/>
</dbReference>
<evidence type="ECO:0000313" key="4">
    <source>
        <dbReference type="Proteomes" id="UP001165079"/>
    </source>
</evidence>
<dbReference type="InterPro" id="IPR013078">
    <property type="entry name" value="His_Pase_superF_clade-1"/>
</dbReference>
<evidence type="ECO:0000313" key="3">
    <source>
        <dbReference type="EMBL" id="GLZ76538.1"/>
    </source>
</evidence>
<dbReference type="Gene3D" id="3.40.50.1240">
    <property type="entry name" value="Phosphoglycerate mutase-like"/>
    <property type="match status" value="1"/>
</dbReference>
<dbReference type="PANTHER" id="PTHR48100">
    <property type="entry name" value="BROAD-SPECIFICITY PHOSPHATASE YOR283W-RELATED"/>
    <property type="match status" value="1"/>
</dbReference>
<dbReference type="SUPFAM" id="SSF53254">
    <property type="entry name" value="Phosphoglycerate mutase-like"/>
    <property type="match status" value="1"/>
</dbReference>
<feature type="binding site" evidence="2">
    <location>
        <begin position="79"/>
        <end position="82"/>
    </location>
    <ligand>
        <name>substrate</name>
    </ligand>
</feature>
<dbReference type="EMBL" id="BSTX01000001">
    <property type="protein sequence ID" value="GLZ76538.1"/>
    <property type="molecule type" value="Genomic_DNA"/>
</dbReference>
<gene>
    <name evidence="3" type="primary">gpm</name>
    <name evidence="3" type="ORF">Afil01_13450</name>
</gene>
<dbReference type="CDD" id="cd07067">
    <property type="entry name" value="HP_PGM_like"/>
    <property type="match status" value="1"/>
</dbReference>
<dbReference type="Proteomes" id="UP001165079">
    <property type="component" value="Unassembled WGS sequence"/>
</dbReference>
<comment type="caution">
    <text evidence="3">The sequence shown here is derived from an EMBL/GenBank/DDBJ whole genome shotgun (WGS) entry which is preliminary data.</text>
</comment>
<protein>
    <submittedName>
        <fullName evidence="3">Phosphoglycerate mutase</fullName>
    </submittedName>
</protein>
<name>A0A9W6W826_9ACTN</name>
<sequence length="189" mass="20873">MAEIFLVRHGQTEWSRDGRHTSTTDIDLTELGVQQAERLRPLLDGREYRAVLSSPRTRALKTAKLAGLPDATVDADLAEWDYGDYEGLTTPEIRAERPGWSVWRDGAPNGESPGEIGTRMNRVLERADDLLTGGDVVLVGHAHALRVAAAHWIGLGTRGGGLLWLDTATVSALGYEREQRVIRRWNIAP</sequence>
<dbReference type="AlphaFoldDB" id="A0A9W6W826"/>
<dbReference type="RefSeq" id="WP_285661715.1">
    <property type="nucleotide sequence ID" value="NZ_BSTX01000001.1"/>
</dbReference>
<feature type="binding site" evidence="2">
    <location>
        <position position="58"/>
    </location>
    <ligand>
        <name>substrate</name>
    </ligand>
</feature>
<evidence type="ECO:0000256" key="2">
    <source>
        <dbReference type="PIRSR" id="PIRSR613078-2"/>
    </source>
</evidence>
<accession>A0A9W6W826</accession>
<dbReference type="InterPro" id="IPR029033">
    <property type="entry name" value="His_PPase_superfam"/>
</dbReference>
<proteinExistence type="predicted"/>
<dbReference type="Pfam" id="PF00300">
    <property type="entry name" value="His_Phos_1"/>
    <property type="match status" value="1"/>
</dbReference>
<dbReference type="InterPro" id="IPR050275">
    <property type="entry name" value="PGM_Phosphatase"/>
</dbReference>
<organism evidence="3 4">
    <name type="scientific">Actinorhabdospora filicis</name>
    <dbReference type="NCBI Taxonomy" id="1785913"/>
    <lineage>
        <taxon>Bacteria</taxon>
        <taxon>Bacillati</taxon>
        <taxon>Actinomycetota</taxon>
        <taxon>Actinomycetes</taxon>
        <taxon>Micromonosporales</taxon>
        <taxon>Micromonosporaceae</taxon>
        <taxon>Actinorhabdospora</taxon>
    </lineage>
</organism>
<keyword evidence="4" id="KW-1185">Reference proteome</keyword>
<dbReference type="PANTHER" id="PTHR48100:SF15">
    <property type="entry name" value="SEDOHEPTULOSE 1,7-BISPHOSPHATASE"/>
    <property type="match status" value="1"/>
</dbReference>
<feature type="active site" description="Proton donor/acceptor" evidence="1">
    <location>
        <position position="79"/>
    </location>
</feature>
<reference evidence="3" key="1">
    <citation type="submission" date="2023-03" db="EMBL/GenBank/DDBJ databases">
        <title>Actinorhabdospora filicis NBRC 111898.</title>
        <authorList>
            <person name="Ichikawa N."/>
            <person name="Sato H."/>
            <person name="Tonouchi N."/>
        </authorList>
    </citation>
    <scope>NUCLEOTIDE SEQUENCE</scope>
    <source>
        <strain evidence="3">NBRC 111898</strain>
    </source>
</reference>
<evidence type="ECO:0000256" key="1">
    <source>
        <dbReference type="PIRSR" id="PIRSR613078-1"/>
    </source>
</evidence>
<dbReference type="GO" id="GO:0101006">
    <property type="term" value="F:protein histidine phosphatase activity"/>
    <property type="evidence" value="ECO:0007669"/>
    <property type="project" value="TreeGrafter"/>
</dbReference>